<protein>
    <recommendedName>
        <fullName evidence="3">F-box domain-containing protein</fullName>
    </recommendedName>
</protein>
<reference evidence="1 2" key="1">
    <citation type="submission" date="2023-01" db="EMBL/GenBank/DDBJ databases">
        <title>Analysis of 21 Apiospora genomes using comparative genomics revels a genus with tremendous synthesis potential of carbohydrate active enzymes and secondary metabolites.</title>
        <authorList>
            <person name="Sorensen T."/>
        </authorList>
    </citation>
    <scope>NUCLEOTIDE SEQUENCE [LARGE SCALE GENOMIC DNA]</scope>
    <source>
        <strain evidence="1 2">CBS 135458</strain>
    </source>
</reference>
<dbReference type="RefSeq" id="XP_066721689.1">
    <property type="nucleotide sequence ID" value="XM_066853548.1"/>
</dbReference>
<sequence>MPELPLEVWSNIASALQLQPMRVGDYAPDSTFLARRACLRNLCRTSSKLAAAAQPWLYETIILYANPKDRTKGPESLVQLLRSLVASPSLRRHIRHLACALNLWPIELEGNKQHRDGVLQEWRAMRDVVEDSPPAVKRPFVQAALLEPSDQVLAPPTWPYARHVDAGVVDAVQLFNDDSQAPQKLLAILLCFTPKLQTLLLQGSSHADSPIRPFSDLLQYFLSQGSGDQSPVLPLLSTVLLQPDRSTLTESWTGVQVCQDFLAHLPSLRRLDQWKTRWARGTDNLHNCKWVDRLEEVHVAIIAPLGDIAHLVEQARALRTLGVDCVTGSPRYRVPTGTQRDLNQALLQRAATLVQLRITGILHDFRWLGVSLWCLSQLHRLEDLGIEYQQLVRPGATAGEVRVPDLLPPNLRRLKLLFLQGCDTHFETFMLTFPLDLQFARAQGRLKRLQKIHLEVFSATNIDDPKQIASIEARVVAILALGCIFTYTLNRHERNTTQVEPWALHEFL</sequence>
<organism evidence="1 2">
    <name type="scientific">Apiospora phragmitis</name>
    <dbReference type="NCBI Taxonomy" id="2905665"/>
    <lineage>
        <taxon>Eukaryota</taxon>
        <taxon>Fungi</taxon>
        <taxon>Dikarya</taxon>
        <taxon>Ascomycota</taxon>
        <taxon>Pezizomycotina</taxon>
        <taxon>Sordariomycetes</taxon>
        <taxon>Xylariomycetidae</taxon>
        <taxon>Amphisphaeriales</taxon>
        <taxon>Apiosporaceae</taxon>
        <taxon>Apiospora</taxon>
    </lineage>
</organism>
<accession>A0ABR1WVJ1</accession>
<name>A0ABR1WVJ1_9PEZI</name>
<dbReference type="GeneID" id="92086611"/>
<evidence type="ECO:0000313" key="1">
    <source>
        <dbReference type="EMBL" id="KAK8087165.1"/>
    </source>
</evidence>
<keyword evidence="2" id="KW-1185">Reference proteome</keyword>
<evidence type="ECO:0008006" key="3">
    <source>
        <dbReference type="Google" id="ProtNLM"/>
    </source>
</evidence>
<proteinExistence type="predicted"/>
<dbReference type="EMBL" id="JAQQWL010000002">
    <property type="protein sequence ID" value="KAK8087165.1"/>
    <property type="molecule type" value="Genomic_DNA"/>
</dbReference>
<dbReference type="Proteomes" id="UP001480595">
    <property type="component" value="Unassembled WGS sequence"/>
</dbReference>
<gene>
    <name evidence="1" type="ORF">PG994_002139</name>
</gene>
<evidence type="ECO:0000313" key="2">
    <source>
        <dbReference type="Proteomes" id="UP001480595"/>
    </source>
</evidence>
<comment type="caution">
    <text evidence="1">The sequence shown here is derived from an EMBL/GenBank/DDBJ whole genome shotgun (WGS) entry which is preliminary data.</text>
</comment>